<dbReference type="NCBIfam" id="NF009435">
    <property type="entry name" value="PRK12794.1"/>
    <property type="match status" value="1"/>
</dbReference>
<dbReference type="EMBL" id="QOCE01000012">
    <property type="protein sequence ID" value="RBW60027.1"/>
    <property type="molecule type" value="Genomic_DNA"/>
</dbReference>
<reference evidence="1 2" key="1">
    <citation type="submission" date="2018-07" db="EMBL/GenBank/DDBJ databases">
        <title>Modular assembly of carbohydrate-degrading microbial communities in the ocean.</title>
        <authorList>
            <person name="Enke T.N."/>
            <person name="Datta M.S."/>
            <person name="Schwartzman J.A."/>
            <person name="Cermak N."/>
            <person name="Schmitz D.A."/>
            <person name="Barrere J."/>
            <person name="Cordero O.X."/>
        </authorList>
    </citation>
    <scope>NUCLEOTIDE SEQUENCE [LARGE SCALE GENOMIC DNA]</scope>
    <source>
        <strain evidence="1 2">C3M10</strain>
    </source>
</reference>
<keyword evidence="1" id="KW-0966">Cell projection</keyword>
<organism evidence="1 2">
    <name type="scientific">Phaeobacter gallaeciensis</name>
    <dbReference type="NCBI Taxonomy" id="60890"/>
    <lineage>
        <taxon>Bacteria</taxon>
        <taxon>Pseudomonadati</taxon>
        <taxon>Pseudomonadota</taxon>
        <taxon>Alphaproteobacteria</taxon>
        <taxon>Rhodobacterales</taxon>
        <taxon>Roseobacteraceae</taxon>
        <taxon>Phaeobacter</taxon>
    </lineage>
</organism>
<protein>
    <submittedName>
        <fullName evidence="1">Flagellar biosynthesis regulatory protein FlaF</fullName>
    </submittedName>
</protein>
<dbReference type="OrthoDB" id="9808944at2"/>
<comment type="caution">
    <text evidence="1">The sequence shown here is derived from an EMBL/GenBank/DDBJ whole genome shotgun (WGS) entry which is preliminary data.</text>
</comment>
<dbReference type="GO" id="GO:0044781">
    <property type="term" value="P:bacterial-type flagellum organization"/>
    <property type="evidence" value="ECO:0007669"/>
    <property type="project" value="InterPro"/>
</dbReference>
<dbReference type="RefSeq" id="WP_113822388.1">
    <property type="nucleotide sequence ID" value="NZ_QOCE01000012.1"/>
</dbReference>
<dbReference type="Pfam" id="PF07309">
    <property type="entry name" value="FlaF"/>
    <property type="match status" value="1"/>
</dbReference>
<dbReference type="InterPro" id="IPR010845">
    <property type="entry name" value="FlaF"/>
</dbReference>
<keyword evidence="1" id="KW-0969">Cilium</keyword>
<keyword evidence="1" id="KW-0282">Flagellum</keyword>
<name>A0A366X7F8_9RHOB</name>
<proteinExistence type="predicted"/>
<sequence>MNALSHARNAYSASATPIRTAGKLEYEAVARITRKLQSAVKLGRPGFGALVEALHDNKRLWTIFAIDVADSNNELPSELRANLFYLAEFTNHHTSKVLARQATAQPLIEINMSILRGLSKGVA</sequence>
<accession>A0A366X7F8</accession>
<gene>
    <name evidence="1" type="ORF">DS909_05215</name>
</gene>
<dbReference type="AlphaFoldDB" id="A0A366X7F8"/>
<evidence type="ECO:0000313" key="1">
    <source>
        <dbReference type="EMBL" id="RBW60027.1"/>
    </source>
</evidence>
<dbReference type="Proteomes" id="UP000252706">
    <property type="component" value="Unassembled WGS sequence"/>
</dbReference>
<evidence type="ECO:0000313" key="2">
    <source>
        <dbReference type="Proteomes" id="UP000252706"/>
    </source>
</evidence>